<feature type="region of interest" description="Disordered" evidence="9">
    <location>
        <begin position="1"/>
        <end position="77"/>
    </location>
</feature>
<feature type="transmembrane region" description="Helical" evidence="10">
    <location>
        <begin position="147"/>
        <end position="167"/>
    </location>
</feature>
<dbReference type="Proteomes" id="UP001355207">
    <property type="component" value="Chromosome 2"/>
</dbReference>
<keyword evidence="4 10" id="KW-0812">Transmembrane</keyword>
<evidence type="ECO:0000256" key="4">
    <source>
        <dbReference type="ARBA" id="ARBA00022692"/>
    </source>
</evidence>
<feature type="region of interest" description="Disordered" evidence="9">
    <location>
        <begin position="226"/>
        <end position="284"/>
    </location>
</feature>
<feature type="transmembrane region" description="Helical" evidence="10">
    <location>
        <begin position="351"/>
        <end position="371"/>
    </location>
</feature>
<keyword evidence="5 10" id="KW-1133">Transmembrane helix</keyword>
<evidence type="ECO:0000256" key="8">
    <source>
        <dbReference type="ARBA" id="ARBA00035585"/>
    </source>
</evidence>
<keyword evidence="3" id="KW-1003">Cell membrane</keyword>
<evidence type="ECO:0000256" key="5">
    <source>
        <dbReference type="ARBA" id="ARBA00022989"/>
    </source>
</evidence>
<comment type="function">
    <text evidence="1">Fluoride channel required for the rapid expulsion of cytoplasmic fluoride.</text>
</comment>
<evidence type="ECO:0000313" key="12">
    <source>
        <dbReference type="Proteomes" id="UP001355207"/>
    </source>
</evidence>
<feature type="transmembrane region" description="Helical" evidence="10">
    <location>
        <begin position="321"/>
        <end position="339"/>
    </location>
</feature>
<dbReference type="AlphaFoldDB" id="A0AAX4JMV9"/>
<feature type="transmembrane region" description="Helical" evidence="10">
    <location>
        <begin position="84"/>
        <end position="103"/>
    </location>
</feature>
<dbReference type="InterPro" id="IPR003691">
    <property type="entry name" value="FluC"/>
</dbReference>
<evidence type="ECO:0000256" key="6">
    <source>
        <dbReference type="ARBA" id="ARBA00023136"/>
    </source>
</evidence>
<evidence type="ECO:0008006" key="13">
    <source>
        <dbReference type="Google" id="ProtNLM"/>
    </source>
</evidence>
<protein>
    <recommendedName>
        <fullName evidence="13">Chromosome condensation protein CrcB</fullName>
    </recommendedName>
</protein>
<feature type="compositionally biased region" description="Low complexity" evidence="9">
    <location>
        <begin position="255"/>
        <end position="266"/>
    </location>
</feature>
<feature type="compositionally biased region" description="Basic and acidic residues" evidence="9">
    <location>
        <begin position="55"/>
        <end position="77"/>
    </location>
</feature>
<dbReference type="PANTHER" id="PTHR28259">
    <property type="entry name" value="FLUORIDE EXPORT PROTEIN 1-RELATED"/>
    <property type="match status" value="1"/>
</dbReference>
<evidence type="ECO:0000313" key="11">
    <source>
        <dbReference type="EMBL" id="WWC86752.1"/>
    </source>
</evidence>
<dbReference type="GeneID" id="91092302"/>
<dbReference type="GO" id="GO:1903425">
    <property type="term" value="F:fluoride transmembrane transporter activity"/>
    <property type="evidence" value="ECO:0007669"/>
    <property type="project" value="TreeGrafter"/>
</dbReference>
<proteinExistence type="inferred from homology"/>
<evidence type="ECO:0000256" key="1">
    <source>
        <dbReference type="ARBA" id="ARBA00002598"/>
    </source>
</evidence>
<keyword evidence="12" id="KW-1185">Reference proteome</keyword>
<organism evidence="11 12">
    <name type="scientific">Kwoniella dendrophila CBS 6074</name>
    <dbReference type="NCBI Taxonomy" id="1295534"/>
    <lineage>
        <taxon>Eukaryota</taxon>
        <taxon>Fungi</taxon>
        <taxon>Dikarya</taxon>
        <taxon>Basidiomycota</taxon>
        <taxon>Agaricomycotina</taxon>
        <taxon>Tremellomycetes</taxon>
        <taxon>Tremellales</taxon>
        <taxon>Cryptococcaceae</taxon>
        <taxon>Kwoniella</taxon>
    </lineage>
</organism>
<gene>
    <name evidence="11" type="ORF">L201_001630</name>
</gene>
<sequence length="452" mass="49402">MERTASPSNGASLEPANNDPVHPTTASSHSHSLSRQRSTRQSHIRSSSTISEDPEIPRPPRPESPKAPEENAPPPKEEVTKLRLLAHYSGLVLASFLGCLIRLGLTGLGTYDGKVIYALAWSQGIGSGIMGLSLARKNEIISVYPPIYTFLTTGIAGSVTTFSSWMLEGYLSFSNFDKYNRKGLHDTVDGVVYSLSTSAIAIASLRFGEHLSGCLPSLKSLTDRKSRKGSVIPDRIPNSISNGSSTSSEEIRIQSNENSNNDNNSDPDPEKANKKSRSYGNKLSSSQTPIIDLIWISTAFLSYLIILLLYFLGPKNWRHNVIFPLLLAPPGTILRFYLSKLNTKPNFLDKFPIGTFIANILATTIISITFAEQRRPTSQGNIVRCNGLNSIQQGFCGCLSTVSTFVVESRTIKSPKYKWFYLGSSIILGHLIVLAIVGGIGWNQGYVDQCKG</sequence>
<feature type="transmembrane region" description="Helical" evidence="10">
    <location>
        <begin position="419"/>
        <end position="442"/>
    </location>
</feature>
<evidence type="ECO:0000256" key="9">
    <source>
        <dbReference type="SAM" id="MobiDB-lite"/>
    </source>
</evidence>
<comment type="catalytic activity">
    <reaction evidence="8">
        <text>fluoride(in) = fluoride(out)</text>
        <dbReference type="Rhea" id="RHEA:76159"/>
        <dbReference type="ChEBI" id="CHEBI:17051"/>
    </reaction>
    <physiologicalReaction direction="left-to-right" evidence="8">
        <dbReference type="Rhea" id="RHEA:76160"/>
    </physiologicalReaction>
</comment>
<evidence type="ECO:0000256" key="2">
    <source>
        <dbReference type="ARBA" id="ARBA00004651"/>
    </source>
</evidence>
<comment type="subcellular location">
    <subcellularLocation>
        <location evidence="2">Cell membrane</location>
        <topology evidence="2">Multi-pass membrane protein</topology>
    </subcellularLocation>
</comment>
<reference evidence="11 12" key="1">
    <citation type="submission" date="2024-01" db="EMBL/GenBank/DDBJ databases">
        <title>Comparative genomics of Cryptococcus and Kwoniella reveals pathogenesis evolution and contrasting modes of karyotype evolution via chromosome fusion or intercentromeric recombination.</title>
        <authorList>
            <person name="Coelho M.A."/>
            <person name="David-Palma M."/>
            <person name="Shea T."/>
            <person name="Bowers K."/>
            <person name="McGinley-Smith S."/>
            <person name="Mohammad A.W."/>
            <person name="Gnirke A."/>
            <person name="Yurkov A.M."/>
            <person name="Nowrousian M."/>
            <person name="Sun S."/>
            <person name="Cuomo C.A."/>
            <person name="Heitman J."/>
        </authorList>
    </citation>
    <scope>NUCLEOTIDE SEQUENCE [LARGE SCALE GENOMIC DNA]</scope>
    <source>
        <strain evidence="11 12">CBS 6074</strain>
    </source>
</reference>
<name>A0AAX4JMV9_9TREE</name>
<dbReference type="GO" id="GO:0005886">
    <property type="term" value="C:plasma membrane"/>
    <property type="evidence" value="ECO:0007669"/>
    <property type="project" value="UniProtKB-SubCell"/>
</dbReference>
<feature type="transmembrane region" description="Helical" evidence="10">
    <location>
        <begin position="293"/>
        <end position="312"/>
    </location>
</feature>
<comment type="similarity">
    <text evidence="7">Belongs to the fluoride channel Fluc/FEX (TC 1.A.43) family.</text>
</comment>
<evidence type="ECO:0000256" key="10">
    <source>
        <dbReference type="SAM" id="Phobius"/>
    </source>
</evidence>
<accession>A0AAX4JMV9</accession>
<keyword evidence="6 10" id="KW-0472">Membrane</keyword>
<feature type="compositionally biased region" description="Low complexity" evidence="9">
    <location>
        <begin position="238"/>
        <end position="248"/>
    </location>
</feature>
<evidence type="ECO:0000256" key="7">
    <source>
        <dbReference type="ARBA" id="ARBA00035120"/>
    </source>
</evidence>
<dbReference type="RefSeq" id="XP_066073515.1">
    <property type="nucleotide sequence ID" value="XM_066217418.1"/>
</dbReference>
<feature type="compositionally biased region" description="Basic residues" evidence="9">
    <location>
        <begin position="32"/>
        <end position="43"/>
    </location>
</feature>
<dbReference type="Pfam" id="PF02537">
    <property type="entry name" value="CRCB"/>
    <property type="match status" value="2"/>
</dbReference>
<feature type="transmembrane region" description="Helical" evidence="10">
    <location>
        <begin position="115"/>
        <end position="135"/>
    </location>
</feature>
<dbReference type="EMBL" id="CP144099">
    <property type="protein sequence ID" value="WWC86752.1"/>
    <property type="molecule type" value="Genomic_DNA"/>
</dbReference>
<dbReference type="PANTHER" id="PTHR28259:SF1">
    <property type="entry name" value="FLUORIDE EXPORT PROTEIN 1-RELATED"/>
    <property type="match status" value="1"/>
</dbReference>
<evidence type="ECO:0000256" key="3">
    <source>
        <dbReference type="ARBA" id="ARBA00022475"/>
    </source>
</evidence>
<feature type="compositionally biased region" description="Polar residues" evidence="9">
    <location>
        <begin position="1"/>
        <end position="11"/>
    </location>
</feature>